<evidence type="ECO:0000256" key="1">
    <source>
        <dbReference type="SAM" id="Phobius"/>
    </source>
</evidence>
<evidence type="ECO:0000313" key="4">
    <source>
        <dbReference type="Proteomes" id="UP000431264"/>
    </source>
</evidence>
<dbReference type="AlphaFoldDB" id="A0A6I4IHZ1"/>
<keyword evidence="1" id="KW-0812">Transmembrane</keyword>
<keyword evidence="1" id="KW-0472">Membrane</keyword>
<accession>A0A6I4IHZ1</accession>
<evidence type="ECO:0000256" key="2">
    <source>
        <dbReference type="SAM" id="SignalP"/>
    </source>
</evidence>
<sequence length="355" mass="41038">MKTIISKIRITAFLLMTIILSQKVFANAAQPGIWNAGGTVYTMLYPEDANTFKKIQMQQERIFIQLYKGFAVVKGTYVFKNTTNEHLQFKMGYPVNGIYSGGENDLNQIILDSLSQFKIKANNRWLPLFNENLSEYNEDYDNINAFSDNWKVWEMQFTPNEIQKVAVYFIVNTNEAIVRKGYNIEKRNAFIYLLESGSVWKDNIEKGNFYIQLMEGLTPKEVQGISDGFGFKFNTLHQIFSGEKHNFSPTPKDNLIVNYSKYNENFSFEKKVDQANEWFTKIDQMSQLPFETLIFSDIELGNPYKVENTLEGALPGLLTLFVIFAPFIIGLILVSILIWAIVKWIRLKKSNHHGK</sequence>
<dbReference type="EMBL" id="WQLW01000005">
    <property type="protein sequence ID" value="MVO09184.1"/>
    <property type="molecule type" value="Genomic_DNA"/>
</dbReference>
<reference evidence="4" key="1">
    <citation type="submission" date="2019-05" db="EMBL/GenBank/DDBJ databases">
        <title>Flavobacterium profundi sp. nov., isolated from a deep-sea seamount.</title>
        <authorList>
            <person name="Zhang D.-C."/>
        </authorList>
    </citation>
    <scope>NUCLEOTIDE SEQUENCE [LARGE SCALE GENOMIC DNA]</scope>
    <source>
        <strain evidence="4">TP390</strain>
    </source>
</reference>
<dbReference type="Proteomes" id="UP000431264">
    <property type="component" value="Unassembled WGS sequence"/>
</dbReference>
<keyword evidence="4" id="KW-1185">Reference proteome</keyword>
<organism evidence="3 4">
    <name type="scientific">Flavobacterium profundi</name>
    <dbReference type="NCBI Taxonomy" id="1774945"/>
    <lineage>
        <taxon>Bacteria</taxon>
        <taxon>Pseudomonadati</taxon>
        <taxon>Bacteroidota</taxon>
        <taxon>Flavobacteriia</taxon>
        <taxon>Flavobacteriales</taxon>
        <taxon>Flavobacteriaceae</taxon>
        <taxon>Flavobacterium</taxon>
    </lineage>
</organism>
<dbReference type="Gene3D" id="2.60.40.3680">
    <property type="match status" value="1"/>
</dbReference>
<name>A0A6I4IHZ1_9FLAO</name>
<feature type="chain" id="PRO_5026042381" description="DUF2167 domain-containing protein" evidence="2">
    <location>
        <begin position="27"/>
        <end position="355"/>
    </location>
</feature>
<evidence type="ECO:0008006" key="5">
    <source>
        <dbReference type="Google" id="ProtNLM"/>
    </source>
</evidence>
<comment type="caution">
    <text evidence="3">The sequence shown here is derived from an EMBL/GenBank/DDBJ whole genome shotgun (WGS) entry which is preliminary data.</text>
</comment>
<keyword evidence="2" id="KW-0732">Signal</keyword>
<dbReference type="RefSeq" id="WP_140997569.1">
    <property type="nucleotide sequence ID" value="NZ_VDCZ01000005.1"/>
</dbReference>
<keyword evidence="1" id="KW-1133">Transmembrane helix</keyword>
<feature type="signal peptide" evidence="2">
    <location>
        <begin position="1"/>
        <end position="26"/>
    </location>
</feature>
<feature type="transmembrane region" description="Helical" evidence="1">
    <location>
        <begin position="317"/>
        <end position="342"/>
    </location>
</feature>
<evidence type="ECO:0000313" key="3">
    <source>
        <dbReference type="EMBL" id="MVO09184.1"/>
    </source>
</evidence>
<dbReference type="OrthoDB" id="788906at2"/>
<proteinExistence type="predicted"/>
<protein>
    <recommendedName>
        <fullName evidence="5">DUF2167 domain-containing protein</fullName>
    </recommendedName>
</protein>
<gene>
    <name evidence="3" type="ORF">GOQ30_08430</name>
</gene>